<protein>
    <submittedName>
        <fullName evidence="2">Alpha/beta fold hydrolase</fullName>
    </submittedName>
</protein>
<dbReference type="Proteomes" id="UP000682308">
    <property type="component" value="Unassembled WGS sequence"/>
</dbReference>
<name>A0A941FF64_9ACTN</name>
<dbReference type="GO" id="GO:0016787">
    <property type="term" value="F:hydrolase activity"/>
    <property type="evidence" value="ECO:0007669"/>
    <property type="project" value="UniProtKB-KW"/>
</dbReference>
<dbReference type="Gene3D" id="3.40.50.1820">
    <property type="entry name" value="alpha/beta hydrolase"/>
    <property type="match status" value="1"/>
</dbReference>
<sequence length="242" mass="26367">MSHTFVLVPGTWVGGWVWNAVASHLESQGHRVVAPTLPGLSPGDDPSTVSLADAVQFLVSELERRDLRDVVLVAHDWSGIPVTAVANRVPERIAKLVYWSAFVPQAGESLLDTVPSADTEMLTRRAEENGGHSMVVPFERWRNNFVQTAPDAVRDMTYGLLRPMPFAYLRESLSAADAATPGLPTTYLVSSQDLTLPKGEEWWAEKYAARLDVEPVAFDACHAAHLTDPALVADQLVTAAKA</sequence>
<dbReference type="SUPFAM" id="SSF53474">
    <property type="entry name" value="alpha/beta-Hydrolases"/>
    <property type="match status" value="1"/>
</dbReference>
<dbReference type="EMBL" id="JAGTPG010000002">
    <property type="protein sequence ID" value="MBR8640495.1"/>
    <property type="molecule type" value="Genomic_DNA"/>
</dbReference>
<comment type="caution">
    <text evidence="2">The sequence shown here is derived from an EMBL/GenBank/DDBJ whole genome shotgun (WGS) entry which is preliminary data.</text>
</comment>
<proteinExistence type="predicted"/>
<dbReference type="InterPro" id="IPR052897">
    <property type="entry name" value="Sec-Metab_Biosynth_Hydrolase"/>
</dbReference>
<gene>
    <name evidence="2" type="ORF">KEF29_17240</name>
</gene>
<evidence type="ECO:0000313" key="2">
    <source>
        <dbReference type="EMBL" id="MBR8640495.1"/>
    </source>
</evidence>
<reference evidence="2 3" key="1">
    <citation type="submission" date="2021-04" db="EMBL/GenBank/DDBJ databases">
        <title>Characterization of the biosynthetic gene cluster of new lipopeptides with antitumor activity in the genome of the marine Streptomyces PHM034.</title>
        <authorList>
            <person name="Ceniceros A."/>
            <person name="Canedo L."/>
            <person name="Mendez C."/>
            <person name="Olano C."/>
            <person name="Schleissner C."/>
            <person name="Cuevas C."/>
            <person name="De La Calle F."/>
            <person name="Salas J.A."/>
        </authorList>
    </citation>
    <scope>NUCLEOTIDE SEQUENCE [LARGE SCALE GENOMIC DNA]</scope>
    <source>
        <strain evidence="2 3">PHM034</strain>
    </source>
</reference>
<dbReference type="Pfam" id="PF12697">
    <property type="entry name" value="Abhydrolase_6"/>
    <property type="match status" value="1"/>
</dbReference>
<dbReference type="PANTHER" id="PTHR37017:SF11">
    <property type="entry name" value="ESTERASE_LIPASE_THIOESTERASE DOMAIN-CONTAINING PROTEIN"/>
    <property type="match status" value="1"/>
</dbReference>
<feature type="domain" description="AB hydrolase-1" evidence="1">
    <location>
        <begin position="5"/>
        <end position="234"/>
    </location>
</feature>
<evidence type="ECO:0000259" key="1">
    <source>
        <dbReference type="Pfam" id="PF12697"/>
    </source>
</evidence>
<evidence type="ECO:0000313" key="3">
    <source>
        <dbReference type="Proteomes" id="UP000682308"/>
    </source>
</evidence>
<keyword evidence="3" id="KW-1185">Reference proteome</keyword>
<accession>A0A941FF64</accession>
<dbReference type="InterPro" id="IPR029058">
    <property type="entry name" value="AB_hydrolase_fold"/>
</dbReference>
<organism evidence="2 3">
    <name type="scientific">Streptomyces tuirus</name>
    <dbReference type="NCBI Taxonomy" id="68278"/>
    <lineage>
        <taxon>Bacteria</taxon>
        <taxon>Bacillati</taxon>
        <taxon>Actinomycetota</taxon>
        <taxon>Actinomycetes</taxon>
        <taxon>Kitasatosporales</taxon>
        <taxon>Streptomycetaceae</taxon>
        <taxon>Streptomyces</taxon>
    </lineage>
</organism>
<dbReference type="InterPro" id="IPR000073">
    <property type="entry name" value="AB_hydrolase_1"/>
</dbReference>
<dbReference type="AlphaFoldDB" id="A0A941FF64"/>
<dbReference type="PANTHER" id="PTHR37017">
    <property type="entry name" value="AB HYDROLASE-1 DOMAIN-CONTAINING PROTEIN-RELATED"/>
    <property type="match status" value="1"/>
</dbReference>
<keyword evidence="2" id="KW-0378">Hydrolase</keyword>